<dbReference type="InterPro" id="IPR017438">
    <property type="entry name" value="ATP-NAD_kinase_N"/>
</dbReference>
<dbReference type="PANTHER" id="PTHR12358">
    <property type="entry name" value="SPHINGOSINE KINASE"/>
    <property type="match status" value="1"/>
</dbReference>
<dbReference type="Proteomes" id="UP000756346">
    <property type="component" value="Unassembled WGS sequence"/>
</dbReference>
<dbReference type="SUPFAM" id="SSF111331">
    <property type="entry name" value="NAD kinase/diacylglycerol kinase-like"/>
    <property type="match status" value="1"/>
</dbReference>
<dbReference type="OrthoDB" id="3853857at2759"/>
<dbReference type="InterPro" id="IPR001206">
    <property type="entry name" value="Diacylglycerol_kinase_cat_dom"/>
</dbReference>
<dbReference type="PANTHER" id="PTHR12358:SF108">
    <property type="entry name" value="DAGKC DOMAIN-CONTAINING PROTEIN"/>
    <property type="match status" value="1"/>
</dbReference>
<dbReference type="GO" id="GO:0001727">
    <property type="term" value="F:lipid kinase activity"/>
    <property type="evidence" value="ECO:0007669"/>
    <property type="project" value="TreeGrafter"/>
</dbReference>
<evidence type="ECO:0000256" key="1">
    <source>
        <dbReference type="SAM" id="MobiDB-lite"/>
    </source>
</evidence>
<dbReference type="RefSeq" id="XP_046012815.1">
    <property type="nucleotide sequence ID" value="XM_046153943.1"/>
</dbReference>
<dbReference type="GeneID" id="70183489"/>
<keyword evidence="3" id="KW-0808">Transferase</keyword>
<gene>
    <name evidence="3" type="ORF">B0I36DRAFT_323260</name>
</gene>
<dbReference type="InterPro" id="IPR050187">
    <property type="entry name" value="Lipid_Phosphate_FormReg"/>
</dbReference>
<comment type="caution">
    <text evidence="3">The sequence shown here is derived from an EMBL/GenBank/DDBJ whole genome shotgun (WGS) entry which is preliminary data.</text>
</comment>
<dbReference type="InterPro" id="IPR016064">
    <property type="entry name" value="NAD/diacylglycerol_kinase_sf"/>
</dbReference>
<dbReference type="GO" id="GO:0016020">
    <property type="term" value="C:membrane"/>
    <property type="evidence" value="ECO:0007669"/>
    <property type="project" value="TreeGrafter"/>
</dbReference>
<dbReference type="PROSITE" id="PS50146">
    <property type="entry name" value="DAGK"/>
    <property type="match status" value="1"/>
</dbReference>
<name>A0A9P8Y6N0_9PEZI</name>
<dbReference type="Gene3D" id="3.40.50.10330">
    <property type="entry name" value="Probable inorganic polyphosphate/atp-NAD kinase, domain 1"/>
    <property type="match status" value="1"/>
</dbReference>
<evidence type="ECO:0000313" key="3">
    <source>
        <dbReference type="EMBL" id="KAH7031135.1"/>
    </source>
</evidence>
<organism evidence="3 4">
    <name type="scientific">Microdochium trichocladiopsis</name>
    <dbReference type="NCBI Taxonomy" id="1682393"/>
    <lineage>
        <taxon>Eukaryota</taxon>
        <taxon>Fungi</taxon>
        <taxon>Dikarya</taxon>
        <taxon>Ascomycota</taxon>
        <taxon>Pezizomycotina</taxon>
        <taxon>Sordariomycetes</taxon>
        <taxon>Xylariomycetidae</taxon>
        <taxon>Xylariales</taxon>
        <taxon>Microdochiaceae</taxon>
        <taxon>Microdochium</taxon>
    </lineage>
</organism>
<dbReference type="AlphaFoldDB" id="A0A9P8Y6N0"/>
<evidence type="ECO:0000313" key="4">
    <source>
        <dbReference type="Proteomes" id="UP000756346"/>
    </source>
</evidence>
<dbReference type="SMART" id="SM00046">
    <property type="entry name" value="DAGKc"/>
    <property type="match status" value="1"/>
</dbReference>
<dbReference type="GO" id="GO:0005737">
    <property type="term" value="C:cytoplasm"/>
    <property type="evidence" value="ECO:0007669"/>
    <property type="project" value="TreeGrafter"/>
</dbReference>
<sequence>MATSTATLPGSTIPVESIIYIRRRQPEQQDPAGYDVYGLEEVAKAAGEAGQQQTGYRLLHEQLTSVPQTWIDELLVSEIPAYLRSERRDRQVHVVVSTKSGTGRASDFERNVLHKIFHELGLRETDDSGHGSETASEESKTSYYHVENTSGPQSIGAFGSSLGSSGKHTIVLLSGDGGVVELLNAIDTRQEADHEAGGSQPEPRQPLIAVLPLGTGNALFNSLHKQTVSGTPAVSPLVQGLRTLLRGKDAPLPCFRAEFSQGSHLVHGSDRGELVSKLYGAIVASYGFHSQLVWESDTEEYRKHGDKRFQMVAGELLKEAHGYQATVELLSSTSSDGRPGSATKIDRDRHAYILATMVSNLERTFTISPHSKPLDNTLRLVHFGIGNGPEQGKRIMDVMMKAYDDGKHIGMRWTDADEAAEGGDGGSGQEYAVGYDEVPTAVKITTHESDDRWRKVCIDGTIVEIPEGGSMTVSRETAGRLRILVDPAALEE</sequence>
<evidence type="ECO:0000259" key="2">
    <source>
        <dbReference type="PROSITE" id="PS50146"/>
    </source>
</evidence>
<dbReference type="Gene3D" id="2.60.200.40">
    <property type="match status" value="1"/>
</dbReference>
<reference evidence="3" key="1">
    <citation type="journal article" date="2021" name="Nat. Commun.">
        <title>Genetic determinants of endophytism in the Arabidopsis root mycobiome.</title>
        <authorList>
            <person name="Mesny F."/>
            <person name="Miyauchi S."/>
            <person name="Thiergart T."/>
            <person name="Pickel B."/>
            <person name="Atanasova L."/>
            <person name="Karlsson M."/>
            <person name="Huettel B."/>
            <person name="Barry K.W."/>
            <person name="Haridas S."/>
            <person name="Chen C."/>
            <person name="Bauer D."/>
            <person name="Andreopoulos W."/>
            <person name="Pangilinan J."/>
            <person name="LaButti K."/>
            <person name="Riley R."/>
            <person name="Lipzen A."/>
            <person name="Clum A."/>
            <person name="Drula E."/>
            <person name="Henrissat B."/>
            <person name="Kohler A."/>
            <person name="Grigoriev I.V."/>
            <person name="Martin F.M."/>
            <person name="Hacquard S."/>
        </authorList>
    </citation>
    <scope>NUCLEOTIDE SEQUENCE</scope>
    <source>
        <strain evidence="3">MPI-CAGE-CH-0230</strain>
    </source>
</reference>
<protein>
    <submittedName>
        <fullName evidence="3">ATP-NAD kinase-like domain-containing protein</fullName>
    </submittedName>
</protein>
<dbReference type="GO" id="GO:0046512">
    <property type="term" value="P:sphingosine biosynthetic process"/>
    <property type="evidence" value="ECO:0007669"/>
    <property type="project" value="TreeGrafter"/>
</dbReference>
<keyword evidence="3" id="KW-0418">Kinase</keyword>
<feature type="domain" description="DAGKc" evidence="2">
    <location>
        <begin position="87"/>
        <end position="263"/>
    </location>
</feature>
<dbReference type="Pfam" id="PF00781">
    <property type="entry name" value="DAGK_cat"/>
    <property type="match status" value="1"/>
</dbReference>
<keyword evidence="4" id="KW-1185">Reference proteome</keyword>
<proteinExistence type="predicted"/>
<feature type="region of interest" description="Disordered" evidence="1">
    <location>
        <begin position="124"/>
        <end position="144"/>
    </location>
</feature>
<accession>A0A9P8Y6N0</accession>
<dbReference type="EMBL" id="JAGTJQ010000005">
    <property type="protein sequence ID" value="KAH7031135.1"/>
    <property type="molecule type" value="Genomic_DNA"/>
</dbReference>